<dbReference type="GO" id="GO:0015031">
    <property type="term" value="P:protein transport"/>
    <property type="evidence" value="ECO:0007669"/>
    <property type="project" value="UniProtKB-KW"/>
</dbReference>
<dbReference type="OrthoDB" id="7727005at2"/>
<keyword evidence="4 7" id="KW-0812">Transmembrane</keyword>
<keyword evidence="6" id="KW-0472">Membrane</keyword>
<proteinExistence type="inferred from homology"/>
<dbReference type="GO" id="GO:0022857">
    <property type="term" value="F:transmembrane transporter activity"/>
    <property type="evidence" value="ECO:0007669"/>
    <property type="project" value="InterPro"/>
</dbReference>
<dbReference type="AlphaFoldDB" id="A0A2C9CRH4"/>
<name>A0A2C9CRH4_9RHOB</name>
<keyword evidence="3" id="KW-1003">Cell membrane</keyword>
<evidence type="ECO:0000313" key="9">
    <source>
        <dbReference type="Proteomes" id="UP000220034"/>
    </source>
</evidence>
<comment type="similarity">
    <text evidence="2 7">Belongs to the ExbD/TolR family.</text>
</comment>
<keyword evidence="9" id="KW-1185">Reference proteome</keyword>
<keyword evidence="7" id="KW-0813">Transport</keyword>
<keyword evidence="5" id="KW-1133">Transmembrane helix</keyword>
<dbReference type="PANTHER" id="PTHR30558">
    <property type="entry name" value="EXBD MEMBRANE COMPONENT OF PMF-DRIVEN MACROMOLECULE IMPORT SYSTEM"/>
    <property type="match status" value="1"/>
</dbReference>
<dbReference type="GO" id="GO:0005886">
    <property type="term" value="C:plasma membrane"/>
    <property type="evidence" value="ECO:0007669"/>
    <property type="project" value="UniProtKB-SubCell"/>
</dbReference>
<evidence type="ECO:0000256" key="3">
    <source>
        <dbReference type="ARBA" id="ARBA00022475"/>
    </source>
</evidence>
<evidence type="ECO:0000256" key="5">
    <source>
        <dbReference type="ARBA" id="ARBA00022989"/>
    </source>
</evidence>
<evidence type="ECO:0000256" key="6">
    <source>
        <dbReference type="ARBA" id="ARBA00023136"/>
    </source>
</evidence>
<evidence type="ECO:0000256" key="2">
    <source>
        <dbReference type="ARBA" id="ARBA00005811"/>
    </source>
</evidence>
<organism evidence="8 9">
    <name type="scientific">Pontivivens marinum</name>
    <dbReference type="NCBI Taxonomy" id="1690039"/>
    <lineage>
        <taxon>Bacteria</taxon>
        <taxon>Pseudomonadati</taxon>
        <taxon>Pseudomonadota</taxon>
        <taxon>Alphaproteobacteria</taxon>
        <taxon>Rhodobacterales</taxon>
        <taxon>Paracoccaceae</taxon>
        <taxon>Pontivivens</taxon>
    </lineage>
</organism>
<dbReference type="InterPro" id="IPR003400">
    <property type="entry name" value="ExbD"/>
</dbReference>
<dbReference type="RefSeq" id="WP_097929540.1">
    <property type="nucleotide sequence ID" value="NZ_OCTN01000002.1"/>
</dbReference>
<dbReference type="EMBL" id="OCTN01000002">
    <property type="protein sequence ID" value="SOH93803.1"/>
    <property type="molecule type" value="Genomic_DNA"/>
</dbReference>
<dbReference type="Pfam" id="PF02472">
    <property type="entry name" value="ExbD"/>
    <property type="match status" value="1"/>
</dbReference>
<dbReference type="Proteomes" id="UP000220034">
    <property type="component" value="Unassembled WGS sequence"/>
</dbReference>
<evidence type="ECO:0000256" key="4">
    <source>
        <dbReference type="ARBA" id="ARBA00022692"/>
    </source>
</evidence>
<evidence type="ECO:0000256" key="7">
    <source>
        <dbReference type="RuleBase" id="RU003879"/>
    </source>
</evidence>
<reference evidence="9" key="1">
    <citation type="submission" date="2017-09" db="EMBL/GenBank/DDBJ databases">
        <authorList>
            <person name="Varghese N."/>
            <person name="Submissions S."/>
        </authorList>
    </citation>
    <scope>NUCLEOTIDE SEQUENCE [LARGE SCALE GENOMIC DNA]</scope>
    <source>
        <strain evidence="9">C7</strain>
    </source>
</reference>
<accession>A0A2C9CRH4</accession>
<dbReference type="PANTHER" id="PTHR30558:SF3">
    <property type="entry name" value="BIOPOLYMER TRANSPORT PROTEIN EXBD-RELATED"/>
    <property type="match status" value="1"/>
</dbReference>
<protein>
    <submittedName>
        <fullName evidence="8">Biopolymer transport protein ExbD</fullName>
    </submittedName>
</protein>
<gene>
    <name evidence="8" type="ORF">SAMN06273572_102481</name>
</gene>
<evidence type="ECO:0000256" key="1">
    <source>
        <dbReference type="ARBA" id="ARBA00004162"/>
    </source>
</evidence>
<evidence type="ECO:0000313" key="8">
    <source>
        <dbReference type="EMBL" id="SOH93803.1"/>
    </source>
</evidence>
<sequence>MTSLIDVIFLLLLFFMLSSTFSKFSEIPLFGAQAGTTAPASDSTAPLFVRLFEDRLQLNGHEFDLTTLADGVNQMRGDGTQSVLIAPQRDQATAQRLVDALVVLSTVPDLSVIVLE</sequence>
<comment type="subcellular location">
    <subcellularLocation>
        <location evidence="1">Cell membrane</location>
        <topology evidence="1">Single-pass membrane protein</topology>
    </subcellularLocation>
    <subcellularLocation>
        <location evidence="7">Cell membrane</location>
        <topology evidence="7">Single-pass type II membrane protein</topology>
    </subcellularLocation>
</comment>
<keyword evidence="7" id="KW-0653">Protein transport</keyword>